<dbReference type="STRING" id="460384.SAMN05216313_10288"/>
<evidence type="ECO:0000313" key="6">
    <source>
        <dbReference type="Proteomes" id="UP000198508"/>
    </source>
</evidence>
<dbReference type="Gene3D" id="1.20.120.530">
    <property type="entry name" value="GntR ligand-binding domain-like"/>
    <property type="match status" value="1"/>
</dbReference>
<dbReference type="CDD" id="cd07377">
    <property type="entry name" value="WHTH_GntR"/>
    <property type="match status" value="1"/>
</dbReference>
<dbReference type="InterPro" id="IPR011711">
    <property type="entry name" value="GntR_C"/>
</dbReference>
<dbReference type="PANTHER" id="PTHR43537:SF5">
    <property type="entry name" value="UXU OPERON TRANSCRIPTIONAL REGULATOR"/>
    <property type="match status" value="1"/>
</dbReference>
<dbReference type="InterPro" id="IPR036390">
    <property type="entry name" value="WH_DNA-bd_sf"/>
</dbReference>
<evidence type="ECO:0000256" key="1">
    <source>
        <dbReference type="ARBA" id="ARBA00023015"/>
    </source>
</evidence>
<name>A0A1I0BSU3_9FIRM</name>
<gene>
    <name evidence="5" type="ORF">SAMN05216313_10288</name>
</gene>
<dbReference type="InterPro" id="IPR036388">
    <property type="entry name" value="WH-like_DNA-bd_sf"/>
</dbReference>
<dbReference type="AlphaFoldDB" id="A0A1I0BSU3"/>
<reference evidence="6" key="1">
    <citation type="submission" date="2016-10" db="EMBL/GenBank/DDBJ databases">
        <authorList>
            <person name="Varghese N."/>
            <person name="Submissions S."/>
        </authorList>
    </citation>
    <scope>NUCLEOTIDE SEQUENCE [LARGE SCALE GENOMIC DNA]</scope>
    <source>
        <strain evidence="6">NLAE-zl-G277</strain>
    </source>
</reference>
<keyword evidence="6" id="KW-1185">Reference proteome</keyword>
<evidence type="ECO:0000313" key="5">
    <source>
        <dbReference type="EMBL" id="SET09402.1"/>
    </source>
</evidence>
<dbReference type="GO" id="GO:0003677">
    <property type="term" value="F:DNA binding"/>
    <property type="evidence" value="ECO:0007669"/>
    <property type="project" value="UniProtKB-KW"/>
</dbReference>
<keyword evidence="2 5" id="KW-0238">DNA-binding</keyword>
<evidence type="ECO:0000256" key="2">
    <source>
        <dbReference type="ARBA" id="ARBA00023125"/>
    </source>
</evidence>
<dbReference type="Pfam" id="PF07729">
    <property type="entry name" value="FCD"/>
    <property type="match status" value="1"/>
</dbReference>
<keyword evidence="3" id="KW-0804">Transcription</keyword>
<dbReference type="RefSeq" id="WP_166434527.1">
    <property type="nucleotide sequence ID" value="NZ_CABJCG010000001.1"/>
</dbReference>
<dbReference type="EMBL" id="FOIM01000002">
    <property type="protein sequence ID" value="SET09402.1"/>
    <property type="molecule type" value="Genomic_DNA"/>
</dbReference>
<dbReference type="PROSITE" id="PS50949">
    <property type="entry name" value="HTH_GNTR"/>
    <property type="match status" value="1"/>
</dbReference>
<dbReference type="PRINTS" id="PR00035">
    <property type="entry name" value="HTHGNTR"/>
</dbReference>
<dbReference type="SUPFAM" id="SSF46785">
    <property type="entry name" value="Winged helix' DNA-binding domain"/>
    <property type="match status" value="1"/>
</dbReference>
<dbReference type="Gene3D" id="1.10.10.10">
    <property type="entry name" value="Winged helix-like DNA-binding domain superfamily/Winged helix DNA-binding domain"/>
    <property type="match status" value="1"/>
</dbReference>
<dbReference type="SMART" id="SM00895">
    <property type="entry name" value="FCD"/>
    <property type="match status" value="1"/>
</dbReference>
<dbReference type="PANTHER" id="PTHR43537">
    <property type="entry name" value="TRANSCRIPTIONAL REGULATOR, GNTR FAMILY"/>
    <property type="match status" value="1"/>
</dbReference>
<accession>A0A1I0BSU3</accession>
<protein>
    <submittedName>
        <fullName evidence="5">DNA-binding transcriptional regulator, FadR family</fullName>
    </submittedName>
</protein>
<dbReference type="GO" id="GO:0003700">
    <property type="term" value="F:DNA-binding transcription factor activity"/>
    <property type="evidence" value="ECO:0007669"/>
    <property type="project" value="InterPro"/>
</dbReference>
<dbReference type="InterPro" id="IPR000524">
    <property type="entry name" value="Tscrpt_reg_HTH_GntR"/>
</dbReference>
<dbReference type="SMART" id="SM00345">
    <property type="entry name" value="HTH_GNTR"/>
    <property type="match status" value="1"/>
</dbReference>
<sequence>MELINIAKKNLVDEAHQQMKQMIQAKVWREGEILPSEHKLCKDLGVSRVVVREVLQRLRAEKLIVTRQGVGSFVSNPNNFNFSITDENGETIQLTEGQFLDVMEFRKCIEFFAIELAVSRADEEDFHAIQQAVSGMEQAVGNLEAFSEEDYRFHYAIVKASHNEMLCKAMDSCKDELFYCFYQMNQINDVRPWGVDMHKDVMECLRKRDAKAAIQSLKKSNEYNYARLGEFFLSKDGPD</sequence>
<proteinExistence type="predicted"/>
<dbReference type="GeneID" id="93278846"/>
<dbReference type="InterPro" id="IPR008920">
    <property type="entry name" value="TF_FadR/GntR_C"/>
</dbReference>
<feature type="domain" description="HTH gntR-type" evidence="4">
    <location>
        <begin position="9"/>
        <end position="77"/>
    </location>
</feature>
<dbReference type="SUPFAM" id="SSF48008">
    <property type="entry name" value="GntR ligand-binding domain-like"/>
    <property type="match status" value="1"/>
</dbReference>
<keyword evidence="1" id="KW-0805">Transcription regulation</keyword>
<dbReference type="Pfam" id="PF00392">
    <property type="entry name" value="GntR"/>
    <property type="match status" value="1"/>
</dbReference>
<dbReference type="Proteomes" id="UP000198508">
    <property type="component" value="Unassembled WGS sequence"/>
</dbReference>
<organism evidence="5 6">
    <name type="scientific">Enterocloster lavalensis</name>
    <dbReference type="NCBI Taxonomy" id="460384"/>
    <lineage>
        <taxon>Bacteria</taxon>
        <taxon>Bacillati</taxon>
        <taxon>Bacillota</taxon>
        <taxon>Clostridia</taxon>
        <taxon>Lachnospirales</taxon>
        <taxon>Lachnospiraceae</taxon>
        <taxon>Enterocloster</taxon>
    </lineage>
</organism>
<evidence type="ECO:0000256" key="3">
    <source>
        <dbReference type="ARBA" id="ARBA00023163"/>
    </source>
</evidence>
<evidence type="ECO:0000259" key="4">
    <source>
        <dbReference type="PROSITE" id="PS50949"/>
    </source>
</evidence>